<sequence>MPLVPPPQDYPTRCQLPLPAEFELSRAYLNQAGGIISNNLVTLYNMSTKFWDLSHYYYTVTESRFKAVSLAAVETNVQLNLTNDSEPMSLAQVQAEIDKSLDGVYDVLEQLSEQGGPYHGKSLPDLGSVLPNISLRECRLWCILNTRAFHRKLIQADGEKKKLAPIMVEIADLIYAQHVVGITPHLLKTKRATGMTTPYMIFVCIGQMESGRTAHPLVHVGTTREDMTQWKELYELRQKARDHRLGTPTIGAWKAWHRKLLALDHEAGARNEGDRQRTDINNARTALVLGDTRALSESGQQMLADKLRACSTHLGQSFRQREWGLVEGYPCCYVCKTSQAWNEIEDPNLSEAYKIDLEQRHECPHSCAEVATSGYCDFITRQIE</sequence>
<organism evidence="1 2">
    <name type="scientific">Bionectria ochroleuca</name>
    <name type="common">Gliocladium roseum</name>
    <dbReference type="NCBI Taxonomy" id="29856"/>
    <lineage>
        <taxon>Eukaryota</taxon>
        <taxon>Fungi</taxon>
        <taxon>Dikarya</taxon>
        <taxon>Ascomycota</taxon>
        <taxon>Pezizomycotina</taxon>
        <taxon>Sordariomycetes</taxon>
        <taxon>Hypocreomycetidae</taxon>
        <taxon>Hypocreales</taxon>
        <taxon>Bionectriaceae</taxon>
        <taxon>Clonostachys</taxon>
    </lineage>
</organism>
<comment type="caution">
    <text evidence="1">The sequence shown here is derived from an EMBL/GenBank/DDBJ whole genome shotgun (WGS) entry which is preliminary data.</text>
</comment>
<keyword evidence="2" id="KW-1185">Reference proteome</keyword>
<proteinExistence type="predicted"/>
<dbReference type="EMBL" id="CABFNS010000712">
    <property type="protein sequence ID" value="VUC23843.1"/>
    <property type="molecule type" value="Genomic_DNA"/>
</dbReference>
<gene>
    <name evidence="1" type="ORF">CLO192961_LOCUS128041</name>
</gene>
<name>A0ABY6TYR3_BIOOC</name>
<reference evidence="1 2" key="1">
    <citation type="submission" date="2019-06" db="EMBL/GenBank/DDBJ databases">
        <authorList>
            <person name="Broberg M."/>
        </authorList>
    </citation>
    <scope>NUCLEOTIDE SEQUENCE [LARGE SCALE GENOMIC DNA]</scope>
</reference>
<evidence type="ECO:0000313" key="1">
    <source>
        <dbReference type="EMBL" id="VUC23843.1"/>
    </source>
</evidence>
<dbReference type="Proteomes" id="UP000766486">
    <property type="component" value="Unassembled WGS sequence"/>
</dbReference>
<protein>
    <submittedName>
        <fullName evidence="1">Uncharacterized protein</fullName>
    </submittedName>
</protein>
<accession>A0ABY6TYR3</accession>
<evidence type="ECO:0000313" key="2">
    <source>
        <dbReference type="Proteomes" id="UP000766486"/>
    </source>
</evidence>